<feature type="domain" description="Dienelactone hydrolase" evidence="1">
    <location>
        <begin position="19"/>
        <end position="236"/>
    </location>
</feature>
<keyword evidence="2" id="KW-0378">Hydrolase</keyword>
<dbReference type="Pfam" id="PF01738">
    <property type="entry name" value="DLH"/>
    <property type="match status" value="1"/>
</dbReference>
<dbReference type="eggNOG" id="COG0412">
    <property type="taxonomic scope" value="Bacteria"/>
</dbReference>
<dbReference type="Gene3D" id="3.40.50.1820">
    <property type="entry name" value="alpha/beta hydrolase"/>
    <property type="match status" value="1"/>
</dbReference>
<dbReference type="InterPro" id="IPR029058">
    <property type="entry name" value="AB_hydrolase_fold"/>
</dbReference>
<dbReference type="GO" id="GO:0016787">
    <property type="term" value="F:hydrolase activity"/>
    <property type="evidence" value="ECO:0007669"/>
    <property type="project" value="UniProtKB-KW"/>
</dbReference>
<name>A0A031K3N3_9SPHN</name>
<protein>
    <submittedName>
        <fullName evidence="2">Dienelactone hydrolase-like enzyme</fullName>
    </submittedName>
</protein>
<dbReference type="AlphaFoldDB" id="A0A031K3N3"/>
<accession>A0A031K3N3</accession>
<sequence length="241" mass="25241">MAMDDRFEPVACNHEGIALEGFVARPQSDGPHAAVLMIPGATGPGLSFEAAVQAVAKAGYVAVAASMYARGADISTPQAAGRHFADLMERPEVLRARVVAWFEAVCALPGVDPERVAAVGYCFGGKCVLELARSGAPVRAVSSFHGLLATHAPAAPGTVRPHIAIWTGGRDPYVPRADFDALRAELDLAGANYSATEFARARHAFTDPDHDGIAEGIEYDAAAHRIAWSGTLALLEVILSA</sequence>
<evidence type="ECO:0000259" key="1">
    <source>
        <dbReference type="Pfam" id="PF01738"/>
    </source>
</evidence>
<gene>
    <name evidence="2" type="ORF">BV97_00823</name>
</gene>
<dbReference type="InterPro" id="IPR002925">
    <property type="entry name" value="Dienelactn_hydro"/>
</dbReference>
<evidence type="ECO:0000313" key="2">
    <source>
        <dbReference type="EMBL" id="EZP83638.1"/>
    </source>
</evidence>
<organism evidence="2 3">
    <name type="scientific">Novosphingobium resinovorum</name>
    <dbReference type="NCBI Taxonomy" id="158500"/>
    <lineage>
        <taxon>Bacteria</taxon>
        <taxon>Pseudomonadati</taxon>
        <taxon>Pseudomonadota</taxon>
        <taxon>Alphaproteobacteria</taxon>
        <taxon>Sphingomonadales</taxon>
        <taxon>Sphingomonadaceae</taxon>
        <taxon>Novosphingobium</taxon>
    </lineage>
</organism>
<dbReference type="PANTHER" id="PTHR22946:SF0">
    <property type="entry name" value="DIENELACTONE HYDROLASE DOMAIN-CONTAINING PROTEIN"/>
    <property type="match status" value="1"/>
</dbReference>
<comment type="caution">
    <text evidence="2">The sequence shown here is derived from an EMBL/GenBank/DDBJ whole genome shotgun (WGS) entry which is preliminary data.</text>
</comment>
<evidence type="ECO:0000313" key="3">
    <source>
        <dbReference type="Proteomes" id="UP000024329"/>
    </source>
</evidence>
<dbReference type="PATRIC" id="fig|158500.4.peg.844"/>
<dbReference type="InterPro" id="IPR050261">
    <property type="entry name" value="FrsA_esterase"/>
</dbReference>
<proteinExistence type="predicted"/>
<reference evidence="2 3" key="1">
    <citation type="submission" date="2014-03" db="EMBL/GenBank/DDBJ databases">
        <title>Whole genome sequence of Novosphingobium resinovorum KF1.</title>
        <authorList>
            <person name="Gan H.M."/>
            <person name="Gan H.Y."/>
            <person name="Chew T.H."/>
            <person name="Savka M.A."/>
        </authorList>
    </citation>
    <scope>NUCLEOTIDE SEQUENCE [LARGE SCALE GENOMIC DNA]</scope>
    <source>
        <strain evidence="2 3">KF1</strain>
    </source>
</reference>
<dbReference type="PANTHER" id="PTHR22946">
    <property type="entry name" value="DIENELACTONE HYDROLASE DOMAIN-CONTAINING PROTEIN-RELATED"/>
    <property type="match status" value="1"/>
</dbReference>
<dbReference type="SUPFAM" id="SSF53474">
    <property type="entry name" value="alpha/beta-Hydrolases"/>
    <property type="match status" value="1"/>
</dbReference>
<dbReference type="Proteomes" id="UP000024329">
    <property type="component" value="Unassembled WGS sequence"/>
</dbReference>
<dbReference type="EMBL" id="JFYZ01000002">
    <property type="protein sequence ID" value="EZP83638.1"/>
    <property type="molecule type" value="Genomic_DNA"/>
</dbReference>